<evidence type="ECO:0000313" key="13">
    <source>
        <dbReference type="EMBL" id="NER12918.1"/>
    </source>
</evidence>
<comment type="caution">
    <text evidence="13">The sequence shown here is derived from an EMBL/GenBank/DDBJ whole genome shotgun (WGS) entry which is preliminary data.</text>
</comment>
<feature type="transmembrane region" description="Helical" evidence="11">
    <location>
        <begin position="70"/>
        <end position="93"/>
    </location>
</feature>
<dbReference type="GO" id="GO:0004222">
    <property type="term" value="F:metalloendopeptidase activity"/>
    <property type="evidence" value="ECO:0007669"/>
    <property type="project" value="InterPro"/>
</dbReference>
<keyword evidence="5" id="KW-0479">Metal-binding</keyword>
<dbReference type="InterPro" id="IPR001915">
    <property type="entry name" value="Peptidase_M48"/>
</dbReference>
<protein>
    <submittedName>
        <fullName evidence="13">M48 family metalloprotease</fullName>
    </submittedName>
</protein>
<accession>A0A6P0UM30</accession>
<keyword evidence="3 13" id="KW-0645">Protease</keyword>
<feature type="transmembrane region" description="Helical" evidence="11">
    <location>
        <begin position="228"/>
        <end position="253"/>
    </location>
</feature>
<dbReference type="EMBL" id="JAABOO010000001">
    <property type="protein sequence ID" value="NER12918.1"/>
    <property type="molecule type" value="Genomic_DNA"/>
</dbReference>
<gene>
    <name evidence="13" type="ORF">GWK08_05675</name>
</gene>
<evidence type="ECO:0000256" key="9">
    <source>
        <dbReference type="ARBA" id="ARBA00023049"/>
    </source>
</evidence>
<evidence type="ECO:0000256" key="11">
    <source>
        <dbReference type="SAM" id="Phobius"/>
    </source>
</evidence>
<evidence type="ECO:0000256" key="7">
    <source>
        <dbReference type="ARBA" id="ARBA00022833"/>
    </source>
</evidence>
<reference evidence="13 14" key="1">
    <citation type="submission" date="2020-01" db="EMBL/GenBank/DDBJ databases">
        <title>Leptobacterium flavescens.</title>
        <authorList>
            <person name="Wang G."/>
        </authorList>
    </citation>
    <scope>NUCLEOTIDE SEQUENCE [LARGE SCALE GENOMIC DNA]</scope>
    <source>
        <strain evidence="13 14">KCTC 22160</strain>
    </source>
</reference>
<name>A0A6P0UM30_9FLAO</name>
<feature type="domain" description="Peptidase M48" evidence="12">
    <location>
        <begin position="160"/>
        <end position="372"/>
    </location>
</feature>
<keyword evidence="8 11" id="KW-1133">Transmembrane helix</keyword>
<dbReference type="CDD" id="cd07328">
    <property type="entry name" value="M48_Ste24p_like"/>
    <property type="match status" value="1"/>
</dbReference>
<dbReference type="GO" id="GO:0046872">
    <property type="term" value="F:metal ion binding"/>
    <property type="evidence" value="ECO:0007669"/>
    <property type="project" value="UniProtKB-KW"/>
</dbReference>
<sequence>MTDKNFYPESPSINRKNYTRISSSYQNNVMVVLLGIILFFLLYFSALVASFYLIYLAISYDMGPSINKFTILLKIGTIGMSVMFSLFMLKFLFKKQNFNTPLNIEITKDEHPKLFNFIKILSQETNAPFPKKVYLNHEINASVFYNSTILSLFLPVKKNLLIGLGLVNSLNLSEFKAVLAHEFGHFSQSSMRLGSYVYMTNHIIYSMVYDTDKWDETFESWKHSNIQLAIFAWLLAPIIWITRQLMVIIYQGINILQSSLSRQMEYHADLVAVSVTGSDAIVNSLYKLNTHSQTMSFAWEHVNSATHNKIYTSNLFYHQTEAYNYLKKSNKEFRESLLENQKSDRIFVKDDLAGIPAMYSSHPSGYKRENNAKKDYIKGIEDNRSPWILFNEPEKICEKITQNLLKISLELPDAVEFTPAKKVEEFIQSEISETQFSETYLGTYNSRFLSEFDINETDKYAKAYKINPENASAIISEMLDVTLKERALHETKTSEDLTLLNDIITNTNKNKNFIYNGISYHKKDAQQLFEELLKAIDQDQWYDGFDKKMYTAHVLLADPIKKQELKERYNFQISFQKFHKSVIEIQTTLHEKVIELQGAGTLYEDDVNRFALDFHLLRNRFASLIEDVNLTMPPMSNMNKVKSLKEFLSPEKVPVISSNNLDGEKLNKLLLQIEQTVSKTQRLYFKGLGNILNLQEEIRSN</sequence>
<evidence type="ECO:0000256" key="6">
    <source>
        <dbReference type="ARBA" id="ARBA00022801"/>
    </source>
</evidence>
<keyword evidence="14" id="KW-1185">Reference proteome</keyword>
<evidence type="ECO:0000256" key="1">
    <source>
        <dbReference type="ARBA" id="ARBA00001947"/>
    </source>
</evidence>
<keyword evidence="7" id="KW-0862">Zinc</keyword>
<comment type="cofactor">
    <cofactor evidence="1">
        <name>Zn(2+)</name>
        <dbReference type="ChEBI" id="CHEBI:29105"/>
    </cofactor>
</comment>
<evidence type="ECO:0000313" key="14">
    <source>
        <dbReference type="Proteomes" id="UP000468581"/>
    </source>
</evidence>
<evidence type="ECO:0000256" key="10">
    <source>
        <dbReference type="ARBA" id="ARBA00023136"/>
    </source>
</evidence>
<evidence type="ECO:0000256" key="3">
    <source>
        <dbReference type="ARBA" id="ARBA00022670"/>
    </source>
</evidence>
<dbReference type="PANTHER" id="PTHR43221:SF2">
    <property type="entry name" value="PROTEASE HTPX HOMOLOG"/>
    <property type="match status" value="1"/>
</dbReference>
<keyword evidence="4 11" id="KW-0812">Transmembrane</keyword>
<keyword evidence="2" id="KW-1003">Cell membrane</keyword>
<dbReference type="PANTHER" id="PTHR43221">
    <property type="entry name" value="PROTEASE HTPX"/>
    <property type="match status" value="1"/>
</dbReference>
<evidence type="ECO:0000256" key="8">
    <source>
        <dbReference type="ARBA" id="ARBA00022989"/>
    </source>
</evidence>
<evidence type="ECO:0000256" key="4">
    <source>
        <dbReference type="ARBA" id="ARBA00022692"/>
    </source>
</evidence>
<dbReference type="InterPro" id="IPR050083">
    <property type="entry name" value="HtpX_protease"/>
</dbReference>
<organism evidence="13 14">
    <name type="scientific">Leptobacterium flavescens</name>
    <dbReference type="NCBI Taxonomy" id="472055"/>
    <lineage>
        <taxon>Bacteria</taxon>
        <taxon>Pseudomonadati</taxon>
        <taxon>Bacteroidota</taxon>
        <taxon>Flavobacteriia</taxon>
        <taxon>Flavobacteriales</taxon>
        <taxon>Flavobacteriaceae</taxon>
        <taxon>Leptobacterium</taxon>
    </lineage>
</organism>
<dbReference type="AlphaFoldDB" id="A0A6P0UM30"/>
<evidence type="ECO:0000256" key="2">
    <source>
        <dbReference type="ARBA" id="ARBA00022475"/>
    </source>
</evidence>
<dbReference type="GO" id="GO:0006508">
    <property type="term" value="P:proteolysis"/>
    <property type="evidence" value="ECO:0007669"/>
    <property type="project" value="UniProtKB-KW"/>
</dbReference>
<dbReference type="RefSeq" id="WP_163605924.1">
    <property type="nucleotide sequence ID" value="NZ_JAABOO010000001.1"/>
</dbReference>
<evidence type="ECO:0000259" key="12">
    <source>
        <dbReference type="Pfam" id="PF01435"/>
    </source>
</evidence>
<keyword evidence="10 11" id="KW-0472">Membrane</keyword>
<feature type="transmembrane region" description="Helical" evidence="11">
    <location>
        <begin position="29"/>
        <end position="58"/>
    </location>
</feature>
<evidence type="ECO:0000256" key="5">
    <source>
        <dbReference type="ARBA" id="ARBA00022723"/>
    </source>
</evidence>
<dbReference type="Proteomes" id="UP000468581">
    <property type="component" value="Unassembled WGS sequence"/>
</dbReference>
<dbReference type="Gene3D" id="3.30.2010.10">
    <property type="entry name" value="Metalloproteases ('zincins'), catalytic domain"/>
    <property type="match status" value="1"/>
</dbReference>
<keyword evidence="6" id="KW-0378">Hydrolase</keyword>
<dbReference type="Pfam" id="PF01435">
    <property type="entry name" value="Peptidase_M48"/>
    <property type="match status" value="1"/>
</dbReference>
<keyword evidence="9 13" id="KW-0482">Metalloprotease</keyword>
<proteinExistence type="predicted"/>